<dbReference type="InterPro" id="IPR011991">
    <property type="entry name" value="ArsR-like_HTH"/>
</dbReference>
<dbReference type="GO" id="GO:0005829">
    <property type="term" value="C:cytosol"/>
    <property type="evidence" value="ECO:0007669"/>
    <property type="project" value="TreeGrafter"/>
</dbReference>
<dbReference type="InterPro" id="IPR019888">
    <property type="entry name" value="Tscrpt_reg_AsnC-like"/>
</dbReference>
<dbReference type="EMBL" id="FZNQ01000003">
    <property type="protein sequence ID" value="SNR36118.1"/>
    <property type="molecule type" value="Genomic_DNA"/>
</dbReference>
<evidence type="ECO:0000256" key="1">
    <source>
        <dbReference type="ARBA" id="ARBA00023015"/>
    </source>
</evidence>
<dbReference type="InterPro" id="IPR036390">
    <property type="entry name" value="WH_DNA-bd_sf"/>
</dbReference>
<dbReference type="SMART" id="SM00344">
    <property type="entry name" value="HTH_ASNC"/>
    <property type="match status" value="1"/>
</dbReference>
<proteinExistence type="predicted"/>
<dbReference type="Gene3D" id="1.10.10.10">
    <property type="entry name" value="Winged helix-like DNA-binding domain superfamily/Winged helix DNA-binding domain"/>
    <property type="match status" value="1"/>
</dbReference>
<dbReference type="PANTHER" id="PTHR30154:SF34">
    <property type="entry name" value="TRANSCRIPTIONAL REGULATOR AZLB"/>
    <property type="match status" value="1"/>
</dbReference>
<dbReference type="OrthoDB" id="33200at2157"/>
<dbReference type="InterPro" id="IPR056526">
    <property type="entry name" value="TRASH_HVO_1752"/>
</dbReference>
<keyword evidence="3" id="KW-0804">Transcription</keyword>
<dbReference type="Pfam" id="PF24273">
    <property type="entry name" value="TRASH_HVO_1752_C"/>
    <property type="match status" value="1"/>
</dbReference>
<dbReference type="RefSeq" id="WP_089384006.1">
    <property type="nucleotide sequence ID" value="NZ_FZNQ01000003.1"/>
</dbReference>
<keyword evidence="2" id="KW-0238">DNA-binding</keyword>
<dbReference type="SUPFAM" id="SSF46785">
    <property type="entry name" value="Winged helix' DNA-binding domain"/>
    <property type="match status" value="1"/>
</dbReference>
<feature type="domain" description="HTH asnC-type" evidence="4">
    <location>
        <begin position="4"/>
        <end position="67"/>
    </location>
</feature>
<organism evidence="5 6">
    <name type="scientific">Halorubrum vacuolatum</name>
    <name type="common">Natronobacterium vacuolatum</name>
    <dbReference type="NCBI Taxonomy" id="63740"/>
    <lineage>
        <taxon>Archaea</taxon>
        <taxon>Methanobacteriati</taxon>
        <taxon>Methanobacteriota</taxon>
        <taxon>Stenosarchaea group</taxon>
        <taxon>Halobacteria</taxon>
        <taxon>Halobacteriales</taxon>
        <taxon>Haloferacaceae</taxon>
        <taxon>Halorubrum</taxon>
    </lineage>
</organism>
<dbReference type="GO" id="GO:0043565">
    <property type="term" value="F:sequence-specific DNA binding"/>
    <property type="evidence" value="ECO:0007669"/>
    <property type="project" value="InterPro"/>
</dbReference>
<dbReference type="SMART" id="SM00746">
    <property type="entry name" value="TRASH"/>
    <property type="match status" value="1"/>
</dbReference>
<evidence type="ECO:0000256" key="3">
    <source>
        <dbReference type="ARBA" id="ARBA00023163"/>
    </source>
</evidence>
<dbReference type="AlphaFoldDB" id="A0A238VPH9"/>
<evidence type="ECO:0000256" key="2">
    <source>
        <dbReference type="ARBA" id="ARBA00023125"/>
    </source>
</evidence>
<dbReference type="InterPro" id="IPR036388">
    <property type="entry name" value="WH-like_DNA-bd_sf"/>
</dbReference>
<gene>
    <name evidence="5" type="ORF">SAMN06264855_103223</name>
</gene>
<reference evidence="5 6" key="1">
    <citation type="submission" date="2017-06" db="EMBL/GenBank/DDBJ databases">
        <authorList>
            <person name="Kim H.J."/>
            <person name="Triplett B.A."/>
        </authorList>
    </citation>
    <scope>NUCLEOTIDE SEQUENCE [LARGE SCALE GENOMIC DNA]</scope>
    <source>
        <strain evidence="5 6">DSM 8800</strain>
    </source>
</reference>
<sequence>MRTLDGTDREIIRLLLADARRPYSDIADRVDLSAPAVSDRIDRLRETGVIEGFTVRIDDEALTGGLETLVTLELAPLDVDDAYDALVDHDGVEHVFLTAEGTVVFSATMDGDGGGDADTGSESAGPAGGVRRLVAETVGLETVRNLSVRVLDRSEWSPTLGNVDLAVDCVVCGNTVTAEGESARVDGTLYHFCCGSCRGGFEDRYERLADGV</sequence>
<dbReference type="Proteomes" id="UP000198397">
    <property type="component" value="Unassembled WGS sequence"/>
</dbReference>
<protein>
    <submittedName>
        <fullName evidence="5">Transcriptional regulator, AsnC family</fullName>
    </submittedName>
</protein>
<dbReference type="PANTHER" id="PTHR30154">
    <property type="entry name" value="LEUCINE-RESPONSIVE REGULATORY PROTEIN"/>
    <property type="match status" value="1"/>
</dbReference>
<dbReference type="CDD" id="cd00090">
    <property type="entry name" value="HTH_ARSR"/>
    <property type="match status" value="1"/>
</dbReference>
<dbReference type="PRINTS" id="PR00033">
    <property type="entry name" value="HTHASNC"/>
</dbReference>
<dbReference type="GO" id="GO:0043200">
    <property type="term" value="P:response to amino acid"/>
    <property type="evidence" value="ECO:0007669"/>
    <property type="project" value="TreeGrafter"/>
</dbReference>
<evidence type="ECO:0000259" key="4">
    <source>
        <dbReference type="PROSITE" id="PS50956"/>
    </source>
</evidence>
<evidence type="ECO:0000313" key="6">
    <source>
        <dbReference type="Proteomes" id="UP000198397"/>
    </source>
</evidence>
<keyword evidence="1" id="KW-0805">Transcription regulation</keyword>
<dbReference type="InterPro" id="IPR000485">
    <property type="entry name" value="AsnC-type_HTH_dom"/>
</dbReference>
<dbReference type="Pfam" id="PF13412">
    <property type="entry name" value="HTH_24"/>
    <property type="match status" value="1"/>
</dbReference>
<dbReference type="InterPro" id="IPR011017">
    <property type="entry name" value="TRASH_dom"/>
</dbReference>
<accession>A0A238VPH9</accession>
<keyword evidence="6" id="KW-1185">Reference proteome</keyword>
<dbReference type="PROSITE" id="PS50956">
    <property type="entry name" value="HTH_ASNC_2"/>
    <property type="match status" value="1"/>
</dbReference>
<name>A0A238VPH9_HALVU</name>
<evidence type="ECO:0000313" key="5">
    <source>
        <dbReference type="EMBL" id="SNR36118.1"/>
    </source>
</evidence>